<dbReference type="InterPro" id="IPR005025">
    <property type="entry name" value="FMN_Rdtase-like_dom"/>
</dbReference>
<evidence type="ECO:0000313" key="2">
    <source>
        <dbReference type="EMBL" id="MDI3389579.1"/>
    </source>
</evidence>
<dbReference type="InterPro" id="IPR029039">
    <property type="entry name" value="Flavoprotein-like_sf"/>
</dbReference>
<dbReference type="Gene3D" id="3.40.50.360">
    <property type="match status" value="1"/>
</dbReference>
<evidence type="ECO:0000313" key="3">
    <source>
        <dbReference type="Proteomes" id="UP001224661"/>
    </source>
</evidence>
<accession>A0ABT6RYR7</accession>
<dbReference type="SUPFAM" id="SSF52218">
    <property type="entry name" value="Flavoproteins"/>
    <property type="match status" value="1"/>
</dbReference>
<sequence length="200" mass="20727">MNDIHIVGLCAPSETDPYGELLLRALSTPGSQGIHLDVCPVPPDLPPHEALPADRLPPSVRALRQTAHRAHALLLAVPEAPDVPPAPLLTALQWLARPAAGAPLTAKPVAVMSVAPGPAEAPEPFTEAEHILLAADSVTVGPRSIVPNAARVLRDQGGPGGRVVIGDPAVTMRLLLHVRCLGSAARTAARLGPAPEPPWI</sequence>
<reference evidence="2 3" key="1">
    <citation type="submission" date="2023-05" db="EMBL/GenBank/DDBJ databases">
        <title>Draft genome sequence of Streptomyces sp. B-S-A8 isolated from a cave soil in Thailand.</title>
        <authorList>
            <person name="Chamroensaksri N."/>
            <person name="Muangham S."/>
        </authorList>
    </citation>
    <scope>NUCLEOTIDE SEQUENCE [LARGE SCALE GENOMIC DNA]</scope>
    <source>
        <strain evidence="2 3">B-S-A8</strain>
    </source>
</reference>
<name>A0ABT6RYR7_9ACTN</name>
<proteinExistence type="predicted"/>
<comment type="caution">
    <text evidence="2">The sequence shown here is derived from an EMBL/GenBank/DDBJ whole genome shotgun (WGS) entry which is preliminary data.</text>
</comment>
<dbReference type="Pfam" id="PF03358">
    <property type="entry name" value="FMN_red"/>
    <property type="match status" value="1"/>
</dbReference>
<gene>
    <name evidence="2" type="ORF">QIS99_25820</name>
</gene>
<dbReference type="EMBL" id="JASCIR010000029">
    <property type="protein sequence ID" value="MDI3389579.1"/>
    <property type="molecule type" value="Genomic_DNA"/>
</dbReference>
<dbReference type="RefSeq" id="WP_282516040.1">
    <property type="nucleotide sequence ID" value="NZ_JASCIR010000029.1"/>
</dbReference>
<dbReference type="Proteomes" id="UP001224661">
    <property type="component" value="Unassembled WGS sequence"/>
</dbReference>
<evidence type="ECO:0000259" key="1">
    <source>
        <dbReference type="Pfam" id="PF03358"/>
    </source>
</evidence>
<organism evidence="2 3">
    <name type="scientific">Streptomyces solicavernae</name>
    <dbReference type="NCBI Taxonomy" id="3043614"/>
    <lineage>
        <taxon>Bacteria</taxon>
        <taxon>Bacillati</taxon>
        <taxon>Actinomycetota</taxon>
        <taxon>Actinomycetes</taxon>
        <taxon>Kitasatosporales</taxon>
        <taxon>Streptomycetaceae</taxon>
        <taxon>Streptomyces</taxon>
    </lineage>
</organism>
<feature type="domain" description="NADPH-dependent FMN reductase-like" evidence="1">
    <location>
        <begin position="8"/>
        <end position="148"/>
    </location>
</feature>
<keyword evidence="3" id="KW-1185">Reference proteome</keyword>
<protein>
    <submittedName>
        <fullName evidence="2">NAD(P)H-dependent oxidoreductase</fullName>
    </submittedName>
</protein>